<evidence type="ECO:0000313" key="2">
    <source>
        <dbReference type="Proteomes" id="UP000290287"/>
    </source>
</evidence>
<gene>
    <name evidence="1" type="ORF">CS022_08185</name>
</gene>
<organism evidence="1 2">
    <name type="scientific">Veronia nyctiphanis</name>
    <dbReference type="NCBI Taxonomy" id="1278244"/>
    <lineage>
        <taxon>Bacteria</taxon>
        <taxon>Pseudomonadati</taxon>
        <taxon>Pseudomonadota</taxon>
        <taxon>Gammaproteobacteria</taxon>
        <taxon>Vibrionales</taxon>
        <taxon>Vibrionaceae</taxon>
        <taxon>Veronia</taxon>
    </lineage>
</organism>
<name>A0A4Q0YSN8_9GAMM</name>
<evidence type="ECO:0008006" key="3">
    <source>
        <dbReference type="Google" id="ProtNLM"/>
    </source>
</evidence>
<evidence type="ECO:0000313" key="1">
    <source>
        <dbReference type="EMBL" id="RXJ73705.1"/>
    </source>
</evidence>
<sequence>MNTRETQLVAKTKLEMLTKIMPKKLVLMTQHCQQVIDNTSPDPSVQLIALYQLMNEVYEFIDNFTPCHKGCNHCCCYEVSLSEIEIRFIEDNTGIKRKQDRENIKLGKGVFHGKPCPFLTEEGCAVYPVRPYVCRRHVTVAPDNTCCDTNLSQTVLLPVVRFEQIDEVFGEICKRYGHTERIDIRQVFEPLSR</sequence>
<dbReference type="InterPro" id="IPR005358">
    <property type="entry name" value="Puta_zinc/iron-chelating_dom"/>
</dbReference>
<protein>
    <recommendedName>
        <fullName evidence="3">YkgJ family cysteine cluster protein</fullName>
    </recommendedName>
</protein>
<accession>A0A4Q0YSN8</accession>
<dbReference type="OrthoDB" id="9806610at2"/>
<dbReference type="EMBL" id="PEIB01000007">
    <property type="protein sequence ID" value="RXJ73705.1"/>
    <property type="molecule type" value="Genomic_DNA"/>
</dbReference>
<dbReference type="Pfam" id="PF03692">
    <property type="entry name" value="CxxCxxCC"/>
    <property type="match status" value="1"/>
</dbReference>
<dbReference type="Proteomes" id="UP000290287">
    <property type="component" value="Unassembled WGS sequence"/>
</dbReference>
<comment type="caution">
    <text evidence="1">The sequence shown here is derived from an EMBL/GenBank/DDBJ whole genome shotgun (WGS) entry which is preliminary data.</text>
</comment>
<dbReference type="AlphaFoldDB" id="A0A4Q0YSN8"/>
<reference evidence="1 2" key="1">
    <citation type="submission" date="2017-10" db="EMBL/GenBank/DDBJ databases">
        <title>Nyctiphanis sp. nov., isolated from the stomach of the euphausiid Nyctiphanes simplex (Hansen, 1911) in the Gulf of California.</title>
        <authorList>
            <person name="Gomez-Gil B."/>
            <person name="Aguilar-Mendez M."/>
            <person name="Lopez-Cortes A."/>
            <person name="Gomez-Gutierrez J."/>
            <person name="Roque A."/>
            <person name="Lang E."/>
            <person name="Gonzalez-Castillo A."/>
        </authorList>
    </citation>
    <scope>NUCLEOTIDE SEQUENCE [LARGE SCALE GENOMIC DNA]</scope>
    <source>
        <strain evidence="1 2">CAIM 600</strain>
    </source>
</reference>
<proteinExistence type="predicted"/>
<keyword evidence="2" id="KW-1185">Reference proteome</keyword>
<dbReference type="RefSeq" id="WP_129121869.1">
    <property type="nucleotide sequence ID" value="NZ_PEIB01000007.1"/>
</dbReference>